<dbReference type="AlphaFoldDB" id="A0A9P5GZQ0"/>
<dbReference type="Proteomes" id="UP000722485">
    <property type="component" value="Unassembled WGS sequence"/>
</dbReference>
<dbReference type="OrthoDB" id="10027013at2759"/>
<dbReference type="InterPro" id="IPR013216">
    <property type="entry name" value="Methyltransf_11"/>
</dbReference>
<feature type="domain" description="Methyltransferase type 11" evidence="1">
    <location>
        <begin position="58"/>
        <end position="154"/>
    </location>
</feature>
<dbReference type="InterPro" id="IPR029063">
    <property type="entry name" value="SAM-dependent_MTases_sf"/>
</dbReference>
<organism evidence="2 3">
    <name type="scientific">Cylindrodendrum hubeiense</name>
    <dbReference type="NCBI Taxonomy" id="595255"/>
    <lineage>
        <taxon>Eukaryota</taxon>
        <taxon>Fungi</taxon>
        <taxon>Dikarya</taxon>
        <taxon>Ascomycota</taxon>
        <taxon>Pezizomycotina</taxon>
        <taxon>Sordariomycetes</taxon>
        <taxon>Hypocreomycetidae</taxon>
        <taxon>Hypocreales</taxon>
        <taxon>Nectriaceae</taxon>
        <taxon>Cylindrodendrum</taxon>
    </lineage>
</organism>
<dbReference type="Pfam" id="PF08241">
    <property type="entry name" value="Methyltransf_11"/>
    <property type="match status" value="1"/>
</dbReference>
<evidence type="ECO:0000313" key="3">
    <source>
        <dbReference type="Proteomes" id="UP000722485"/>
    </source>
</evidence>
<comment type="caution">
    <text evidence="2">The sequence shown here is derived from an EMBL/GenBank/DDBJ whole genome shotgun (WGS) entry which is preliminary data.</text>
</comment>
<dbReference type="CDD" id="cd02440">
    <property type="entry name" value="AdoMet_MTases"/>
    <property type="match status" value="1"/>
</dbReference>
<protein>
    <recommendedName>
        <fullName evidence="1">Methyltransferase type 11 domain-containing protein</fullName>
    </recommendedName>
</protein>
<evidence type="ECO:0000313" key="2">
    <source>
        <dbReference type="EMBL" id="KAF7545232.1"/>
    </source>
</evidence>
<dbReference type="Gene3D" id="3.40.50.150">
    <property type="entry name" value="Vaccinia Virus protein VP39"/>
    <property type="match status" value="1"/>
</dbReference>
<dbReference type="PANTHER" id="PTHR44942">
    <property type="entry name" value="METHYLTRANSF_11 DOMAIN-CONTAINING PROTEIN"/>
    <property type="match status" value="1"/>
</dbReference>
<sequence>MSHTIPAPTLPLTEKTFSSYNKEQGSAYFKVRPDYHPTLYQFVVDQHTSTGGQFDTLVDVGCGPGLAARALGPRFASVIGLDPSEGMIETARSLGGVTSTSDPIRFERSSAEELGGVKDSSVDLITAANAAHWFDMEGFWPAAARVLKPGGTVALWTSGDIHAHPSMPNSAAIQATFETYQATHLEPYYVPGNRLTRATYRTLPLPWTLSQPVEEFEESSFVRKDWEADEPFFVGESQLSMDIFELAISSGSAQVRWHQAHPDLVGTERDLVKILRGEVERLLHEAGVEKGKEFVRGAVLGAVLIFKKKL</sequence>
<dbReference type="EMBL" id="JAANBB010000264">
    <property type="protein sequence ID" value="KAF7545232.1"/>
    <property type="molecule type" value="Genomic_DNA"/>
</dbReference>
<reference evidence="2" key="1">
    <citation type="submission" date="2020-03" db="EMBL/GenBank/DDBJ databases">
        <title>Draft Genome Sequence of Cylindrodendrum hubeiense.</title>
        <authorList>
            <person name="Buettner E."/>
            <person name="Kellner H."/>
        </authorList>
    </citation>
    <scope>NUCLEOTIDE SEQUENCE</scope>
    <source>
        <strain evidence="2">IHI 201604</strain>
    </source>
</reference>
<dbReference type="PANTHER" id="PTHR44942:SF10">
    <property type="entry name" value="METHYLTRANSFERASE TYPE 11 DOMAIN-CONTAINING PROTEIN"/>
    <property type="match status" value="1"/>
</dbReference>
<dbReference type="InterPro" id="IPR051052">
    <property type="entry name" value="Diverse_substrate_MTase"/>
</dbReference>
<name>A0A9P5GZQ0_9HYPO</name>
<dbReference type="SUPFAM" id="SSF53335">
    <property type="entry name" value="S-adenosyl-L-methionine-dependent methyltransferases"/>
    <property type="match status" value="1"/>
</dbReference>
<proteinExistence type="predicted"/>
<dbReference type="GO" id="GO:0008757">
    <property type="term" value="F:S-adenosylmethionine-dependent methyltransferase activity"/>
    <property type="evidence" value="ECO:0007669"/>
    <property type="project" value="InterPro"/>
</dbReference>
<evidence type="ECO:0000259" key="1">
    <source>
        <dbReference type="Pfam" id="PF08241"/>
    </source>
</evidence>
<keyword evidence="3" id="KW-1185">Reference proteome</keyword>
<gene>
    <name evidence="2" type="ORF">G7Z17_g9332</name>
</gene>
<accession>A0A9P5GZQ0</accession>